<gene>
    <name evidence="14" type="ORF">ATE80_01555</name>
</gene>
<dbReference type="InterPro" id="IPR002523">
    <property type="entry name" value="MgTranspt_CorA/ZnTranspt_ZntB"/>
</dbReference>
<dbReference type="InterPro" id="IPR045861">
    <property type="entry name" value="CorA_cytoplasmic_dom"/>
</dbReference>
<comment type="function">
    <text evidence="11">Mediates influx of magnesium ions. Alternates between open and closed states. Activated by low cytoplasmic Mg(2+) levels. Inactive when cytoplasmic Mg(2+) levels are high.</text>
</comment>
<dbReference type="Proteomes" id="UP000054011">
    <property type="component" value="Unassembled WGS sequence"/>
</dbReference>
<feature type="compositionally biased region" description="Basic and acidic residues" evidence="12">
    <location>
        <begin position="254"/>
        <end position="269"/>
    </location>
</feature>
<dbReference type="GO" id="GO:0015095">
    <property type="term" value="F:magnesium ion transmembrane transporter activity"/>
    <property type="evidence" value="ECO:0007669"/>
    <property type="project" value="TreeGrafter"/>
</dbReference>
<keyword evidence="7 13" id="KW-1133">Transmembrane helix</keyword>
<comment type="caution">
    <text evidence="14">The sequence shown here is derived from an EMBL/GenBank/DDBJ whole genome shotgun (WGS) entry which is preliminary data.</text>
</comment>
<keyword evidence="5 13" id="KW-0812">Transmembrane</keyword>
<accession>A0A100YAC6</accession>
<dbReference type="PANTHER" id="PTHR46494">
    <property type="entry name" value="CORA FAMILY METAL ION TRANSPORTER (EUROFUNG)"/>
    <property type="match status" value="1"/>
</dbReference>
<comment type="similarity">
    <text evidence="2">Belongs to the CorA metal ion transporter (MIT) (TC 1.A.35) family.</text>
</comment>
<dbReference type="AlphaFoldDB" id="A0A100YAC6"/>
<evidence type="ECO:0000256" key="9">
    <source>
        <dbReference type="ARBA" id="ARBA00023136"/>
    </source>
</evidence>
<name>A0A100YAC6_9ACTN</name>
<dbReference type="GO" id="GO:0005886">
    <property type="term" value="C:plasma membrane"/>
    <property type="evidence" value="ECO:0007669"/>
    <property type="project" value="UniProtKB-SubCell"/>
</dbReference>
<dbReference type="GO" id="GO:0015087">
    <property type="term" value="F:cobalt ion transmembrane transporter activity"/>
    <property type="evidence" value="ECO:0007669"/>
    <property type="project" value="TreeGrafter"/>
</dbReference>
<keyword evidence="4" id="KW-1003">Cell membrane</keyword>
<dbReference type="SUPFAM" id="SSF143865">
    <property type="entry name" value="CorA soluble domain-like"/>
    <property type="match status" value="1"/>
</dbReference>
<dbReference type="GO" id="GO:0000287">
    <property type="term" value="F:magnesium ion binding"/>
    <property type="evidence" value="ECO:0007669"/>
    <property type="project" value="TreeGrafter"/>
</dbReference>
<dbReference type="SUPFAM" id="SSF144083">
    <property type="entry name" value="Magnesium transport protein CorA, transmembrane region"/>
    <property type="match status" value="1"/>
</dbReference>
<evidence type="ECO:0000256" key="10">
    <source>
        <dbReference type="ARBA" id="ARBA00034269"/>
    </source>
</evidence>
<evidence type="ECO:0000256" key="8">
    <source>
        <dbReference type="ARBA" id="ARBA00023065"/>
    </source>
</evidence>
<evidence type="ECO:0000313" key="14">
    <source>
        <dbReference type="EMBL" id="KUH40587.1"/>
    </source>
</evidence>
<dbReference type="InterPro" id="IPR045863">
    <property type="entry name" value="CorA_TM1_TM2"/>
</dbReference>
<dbReference type="GO" id="GO:0050897">
    <property type="term" value="F:cobalt ion binding"/>
    <property type="evidence" value="ECO:0007669"/>
    <property type="project" value="TreeGrafter"/>
</dbReference>
<proteinExistence type="inferred from homology"/>
<evidence type="ECO:0000256" key="5">
    <source>
        <dbReference type="ARBA" id="ARBA00022692"/>
    </source>
</evidence>
<evidence type="ECO:0000256" key="12">
    <source>
        <dbReference type="SAM" id="MobiDB-lite"/>
    </source>
</evidence>
<keyword evidence="3" id="KW-0813">Transport</keyword>
<evidence type="ECO:0000256" key="3">
    <source>
        <dbReference type="ARBA" id="ARBA00022448"/>
    </source>
</evidence>
<feature type="transmembrane region" description="Helical" evidence="13">
    <location>
        <begin position="322"/>
        <end position="341"/>
    </location>
</feature>
<evidence type="ECO:0000256" key="7">
    <source>
        <dbReference type="ARBA" id="ARBA00022989"/>
    </source>
</evidence>
<keyword evidence="6" id="KW-0460">Magnesium</keyword>
<keyword evidence="15" id="KW-1185">Reference proteome</keyword>
<evidence type="ECO:0000313" key="15">
    <source>
        <dbReference type="Proteomes" id="UP000054011"/>
    </source>
</evidence>
<keyword evidence="8" id="KW-0406">Ion transport</keyword>
<dbReference type="Gene3D" id="1.20.58.340">
    <property type="entry name" value="Magnesium transport protein CorA, transmembrane region"/>
    <property type="match status" value="2"/>
</dbReference>
<evidence type="ECO:0000256" key="13">
    <source>
        <dbReference type="SAM" id="Phobius"/>
    </source>
</evidence>
<evidence type="ECO:0000256" key="6">
    <source>
        <dbReference type="ARBA" id="ARBA00022842"/>
    </source>
</evidence>
<dbReference type="CDD" id="cd12830">
    <property type="entry name" value="MtCorA-like"/>
    <property type="match status" value="1"/>
</dbReference>
<keyword evidence="9 13" id="KW-0472">Membrane</keyword>
<dbReference type="PANTHER" id="PTHR46494:SF1">
    <property type="entry name" value="CORA FAMILY METAL ION TRANSPORTER (EUROFUNG)"/>
    <property type="match status" value="1"/>
</dbReference>
<comment type="catalytic activity">
    <reaction evidence="10">
        <text>Mg(2+)(in) = Mg(2+)(out)</text>
        <dbReference type="Rhea" id="RHEA:29827"/>
        <dbReference type="ChEBI" id="CHEBI:18420"/>
    </reaction>
</comment>
<evidence type="ECO:0000256" key="11">
    <source>
        <dbReference type="ARBA" id="ARBA00045497"/>
    </source>
</evidence>
<sequence length="379" mass="42475">MECVMYEERSGRSDTVECGLEEEACHQVLKRLRDLGEGEFGWVRLVDPAEADVVQLAEGLGLHPLAVEDAVQAQQRPKRERFGDVLAVALKTLWYLEDETAVETGEMMLFVGPRYVLTVRHGPVDPAAEAARRLAANPGMLRFGPLSVLHAVLDVVVDAYSDSAEKVRTALTTLEDSVFSTTRVDHTQAIYSLKREVREFRDAVQPLVPVLQGLLSDPRQDDWESQDGQWSQDGQEGQEGQEGRNGQEGQYGQDAREWRDGPDGRDPRAHHLPKALPYFRDVADHLNRTDTEVRSLDELLNSVLDAQQARVGTWQNDDMRRISAWAAIFAIPTMVAGVYGMNFEHMPELGWSYGYPLALALMALASGALYRAFRRNGWL</sequence>
<feature type="transmembrane region" description="Helical" evidence="13">
    <location>
        <begin position="353"/>
        <end position="373"/>
    </location>
</feature>
<dbReference type="EMBL" id="LNSV01000002">
    <property type="protein sequence ID" value="KUH40587.1"/>
    <property type="molecule type" value="Genomic_DNA"/>
</dbReference>
<protein>
    <submittedName>
        <fullName evidence="14">Magnesium transporter CorA</fullName>
    </submittedName>
</protein>
<feature type="region of interest" description="Disordered" evidence="12">
    <location>
        <begin position="217"/>
        <end position="272"/>
    </location>
</feature>
<dbReference type="FunFam" id="1.20.58.340:FF:000004">
    <property type="entry name" value="Magnesium transport protein CorA"/>
    <property type="match status" value="1"/>
</dbReference>
<dbReference type="Pfam" id="PF01544">
    <property type="entry name" value="CorA"/>
    <property type="match status" value="2"/>
</dbReference>
<evidence type="ECO:0000256" key="1">
    <source>
        <dbReference type="ARBA" id="ARBA00004651"/>
    </source>
</evidence>
<evidence type="ECO:0000256" key="4">
    <source>
        <dbReference type="ARBA" id="ARBA00022475"/>
    </source>
</evidence>
<feature type="compositionally biased region" description="Low complexity" evidence="12">
    <location>
        <begin position="226"/>
        <end position="235"/>
    </location>
</feature>
<dbReference type="Gene3D" id="3.30.460.20">
    <property type="entry name" value="CorA soluble domain-like"/>
    <property type="match status" value="1"/>
</dbReference>
<reference evidence="14 15" key="1">
    <citation type="submission" date="2015-11" db="EMBL/GenBank/DDBJ databases">
        <title>Genome-wide analysis reveals the secondary metabolome in Streptomyces kanasensis ZX01.</title>
        <authorList>
            <person name="Zhang G."/>
            <person name="Han L."/>
            <person name="Feng J."/>
            <person name="Zhang X."/>
        </authorList>
    </citation>
    <scope>NUCLEOTIDE SEQUENCE [LARGE SCALE GENOMIC DNA]</scope>
    <source>
        <strain evidence="14 15">ZX01</strain>
    </source>
</reference>
<organism evidence="14 15">
    <name type="scientific">Streptomyces kanasensis</name>
    <dbReference type="NCBI Taxonomy" id="936756"/>
    <lineage>
        <taxon>Bacteria</taxon>
        <taxon>Bacillati</taxon>
        <taxon>Actinomycetota</taxon>
        <taxon>Actinomycetes</taxon>
        <taxon>Kitasatosporales</taxon>
        <taxon>Streptomycetaceae</taxon>
        <taxon>Streptomyces</taxon>
    </lineage>
</organism>
<evidence type="ECO:0000256" key="2">
    <source>
        <dbReference type="ARBA" id="ARBA00009765"/>
    </source>
</evidence>
<comment type="subcellular location">
    <subcellularLocation>
        <location evidence="1">Cell membrane</location>
        <topology evidence="1">Multi-pass membrane protein</topology>
    </subcellularLocation>
</comment>